<dbReference type="PIRSF" id="PIRSF020906">
    <property type="entry name" value="Anti_s_fact_PmgA_prd"/>
    <property type="match status" value="1"/>
</dbReference>
<keyword evidence="1" id="KW-0723">Serine/threonine-protein kinase</keyword>
<sequence>MSFFQGKILLNFIIDLLNKPAINWSNFELNSSLQLNDFVDLLLEPLNTSQYSYNIKLGLHEALINAVTHGNKLDPNKSIRVRRIITPNWCVWQIQDQGNGLEIKKRLYKLPKKFTSFNGRGLYIINECFDDIRWSNKGNRLQLALKR</sequence>
<feature type="domain" description="Histidine kinase/HSP90-like ATPase" evidence="2">
    <location>
        <begin position="53"/>
        <end position="143"/>
    </location>
</feature>
<evidence type="ECO:0000259" key="2">
    <source>
        <dbReference type="Pfam" id="PF13581"/>
    </source>
</evidence>
<dbReference type="PANTHER" id="PTHR35526">
    <property type="entry name" value="ANTI-SIGMA-F FACTOR RSBW-RELATED"/>
    <property type="match status" value="1"/>
</dbReference>
<dbReference type="Gene3D" id="3.30.565.10">
    <property type="entry name" value="Histidine kinase-like ATPase, C-terminal domain"/>
    <property type="match status" value="1"/>
</dbReference>
<keyword evidence="1" id="KW-0808">Transferase</keyword>
<dbReference type="RefSeq" id="WP_011132556.1">
    <property type="nucleotide sequence ID" value="NC_005072.1"/>
</dbReference>
<dbReference type="EMBL" id="BX548174">
    <property type="protein sequence ID" value="CAE19382.1"/>
    <property type="molecule type" value="Genomic_DNA"/>
</dbReference>
<dbReference type="SUPFAM" id="SSF55874">
    <property type="entry name" value="ATPase domain of HSP90 chaperone/DNA topoisomerase II/histidine kinase"/>
    <property type="match status" value="1"/>
</dbReference>
<dbReference type="STRING" id="59919.PMM0923"/>
<dbReference type="Pfam" id="PF13581">
    <property type="entry name" value="HATPase_c_2"/>
    <property type="match status" value="1"/>
</dbReference>
<proteinExistence type="predicted"/>
<dbReference type="PANTHER" id="PTHR35526:SF3">
    <property type="entry name" value="ANTI-SIGMA-F FACTOR RSBW"/>
    <property type="match status" value="1"/>
</dbReference>
<dbReference type="eggNOG" id="COG2172">
    <property type="taxonomic scope" value="Bacteria"/>
</dbReference>
<dbReference type="InterPro" id="IPR003594">
    <property type="entry name" value="HATPase_dom"/>
</dbReference>
<dbReference type="Proteomes" id="UP000001026">
    <property type="component" value="Chromosome"/>
</dbReference>
<accession>Q7V1F0</accession>
<dbReference type="CDD" id="cd16936">
    <property type="entry name" value="HATPase_RsbW-like"/>
    <property type="match status" value="1"/>
</dbReference>
<dbReference type="OrthoDB" id="516350at2"/>
<evidence type="ECO:0000313" key="4">
    <source>
        <dbReference type="Proteomes" id="UP000001026"/>
    </source>
</evidence>
<keyword evidence="1" id="KW-0418">Kinase</keyword>
<dbReference type="GO" id="GO:0004674">
    <property type="term" value="F:protein serine/threonine kinase activity"/>
    <property type="evidence" value="ECO:0007669"/>
    <property type="project" value="UniProtKB-KW"/>
</dbReference>
<dbReference type="InterPro" id="IPR036890">
    <property type="entry name" value="HATPase_C_sf"/>
</dbReference>
<evidence type="ECO:0000256" key="1">
    <source>
        <dbReference type="ARBA" id="ARBA00022527"/>
    </source>
</evidence>
<dbReference type="HOGENOM" id="CLU_090336_17_0_3"/>
<evidence type="ECO:0000313" key="3">
    <source>
        <dbReference type="EMBL" id="CAE19382.1"/>
    </source>
</evidence>
<protein>
    <recommendedName>
        <fullName evidence="2">Histidine kinase/HSP90-like ATPase domain-containing protein</fullName>
    </recommendedName>
</protein>
<organism evidence="3 4">
    <name type="scientific">Prochlorococcus marinus subsp. pastoris (strain CCMP1986 / NIES-2087 / MED4)</name>
    <dbReference type="NCBI Taxonomy" id="59919"/>
    <lineage>
        <taxon>Bacteria</taxon>
        <taxon>Bacillati</taxon>
        <taxon>Cyanobacteriota</taxon>
        <taxon>Cyanophyceae</taxon>
        <taxon>Synechococcales</taxon>
        <taxon>Prochlorococcaceae</taxon>
        <taxon>Prochlorococcus</taxon>
    </lineage>
</organism>
<gene>
    <name evidence="3" type="ordered locus">PMM0923</name>
</gene>
<dbReference type="InterPro" id="IPR050267">
    <property type="entry name" value="Anti-sigma-factor_SerPK"/>
</dbReference>
<dbReference type="InterPro" id="IPR016781">
    <property type="entry name" value="Anti-sigma_regulat_PmgA_prd"/>
</dbReference>
<reference evidence="3 4" key="1">
    <citation type="journal article" date="2003" name="Nature">
        <title>Genome divergence in two Prochlorococcus ecotypes reflects oceanic niche differentiation.</title>
        <authorList>
            <person name="Rocap G."/>
            <person name="Larimer F.W."/>
            <person name="Lamerdin J.E."/>
            <person name="Malfatti S."/>
            <person name="Chain P."/>
            <person name="Ahlgren N.A."/>
            <person name="Arellano A."/>
            <person name="Coleman M."/>
            <person name="Hauser L."/>
            <person name="Hess W.R."/>
            <person name="Johnson Z.I."/>
            <person name="Land M.L."/>
            <person name="Lindell D."/>
            <person name="Post A.F."/>
            <person name="Regala W."/>
            <person name="Shah M."/>
            <person name="Shaw S.L."/>
            <person name="Steglich C."/>
            <person name="Sullivan M.B."/>
            <person name="Ting C.S."/>
            <person name="Tolonen A."/>
            <person name="Webb E.A."/>
            <person name="Zinser E.R."/>
            <person name="Chisholm S.W."/>
        </authorList>
    </citation>
    <scope>NUCLEOTIDE SEQUENCE [LARGE SCALE GENOMIC DNA]</scope>
    <source>
        <strain evidence="4">CCMP1986 / NIES-2087 / MED4</strain>
    </source>
</reference>
<name>Q7V1F0_PROMP</name>
<dbReference type="AlphaFoldDB" id="Q7V1F0"/>
<dbReference type="KEGG" id="pmm:PMM0923"/>